<reference evidence="2" key="1">
    <citation type="journal article" date="2020" name="Nature">
        <title>Giant virus diversity and host interactions through global metagenomics.</title>
        <authorList>
            <person name="Schulz F."/>
            <person name="Roux S."/>
            <person name="Paez-Espino D."/>
            <person name="Jungbluth S."/>
            <person name="Walsh D.A."/>
            <person name="Denef V.J."/>
            <person name="McMahon K.D."/>
            <person name="Konstantinidis K.T."/>
            <person name="Eloe-Fadrosh E.A."/>
            <person name="Kyrpides N.C."/>
            <person name="Woyke T."/>
        </authorList>
    </citation>
    <scope>NUCLEOTIDE SEQUENCE</scope>
    <source>
        <strain evidence="2">GVMAG-M-3300023184-62</strain>
    </source>
</reference>
<organism evidence="2">
    <name type="scientific">viral metagenome</name>
    <dbReference type="NCBI Taxonomy" id="1070528"/>
    <lineage>
        <taxon>unclassified sequences</taxon>
        <taxon>metagenomes</taxon>
        <taxon>organismal metagenomes</taxon>
    </lineage>
</organism>
<keyword evidence="1" id="KW-1133">Transmembrane helix</keyword>
<keyword evidence="1" id="KW-0812">Transmembrane</keyword>
<evidence type="ECO:0000256" key="1">
    <source>
        <dbReference type="SAM" id="Phobius"/>
    </source>
</evidence>
<evidence type="ECO:0000313" key="2">
    <source>
        <dbReference type="EMBL" id="QHT89809.1"/>
    </source>
</evidence>
<proteinExistence type="predicted"/>
<accession>A0A6C0IAP1</accession>
<protein>
    <submittedName>
        <fullName evidence="2">Uncharacterized protein</fullName>
    </submittedName>
</protein>
<feature type="transmembrane region" description="Helical" evidence="1">
    <location>
        <begin position="202"/>
        <end position="224"/>
    </location>
</feature>
<sequence length="518" mass="57745">MEPSDINKTYQGPIAEAVPLPNNALTPPWKSDSIAEAVPLPNNAPPWKSDSIAEAVPLPNNAQPKQGSWFYFAGLLTFLIIILYAILYGMDIANVSASWPENRCKPQIMPFASLYGYNTAENFNYCMTNIIKDQAGDSIGPIYQILSGFIGTISTLVQTANSLRVALATLFGGITKVFQEFGERINSLMVRIRVATVRIKMLFGRLFATFYAVIYMGMSGITAVSNFGDTFLFKFLDTFCFDPDTLVEIDNKGHIPVKDVKMGDIFSKTKSRVTACFVFYSDGQPMVTLLRKHNKEYQPILVSTNHYVQLPSGQYEPAVVHPDAVPAPPWSGGIDRPLICFNTHDHKIPIGDYMFLDYDETERGDKATMRALRNIVNNSDSKEDDTINEYSPGVSETTKIALKEPKGAFCIAKNIKLGQKIQSGRIVGIVKKEVKNFVRIGQDLISASSLIWRPQTNSWERAYKVGISIQKNDIAYSFVVTPSATIITHHGLSIRDYVEVHSPDSEDAYKKEIIVQYL</sequence>
<dbReference type="SUPFAM" id="SSF51294">
    <property type="entry name" value="Hedgehog/intein (Hint) domain"/>
    <property type="match status" value="1"/>
</dbReference>
<dbReference type="EMBL" id="MN740152">
    <property type="protein sequence ID" value="QHT89809.1"/>
    <property type="molecule type" value="Genomic_DNA"/>
</dbReference>
<dbReference type="InterPro" id="IPR036844">
    <property type="entry name" value="Hint_dom_sf"/>
</dbReference>
<name>A0A6C0IAP1_9ZZZZ</name>
<dbReference type="AlphaFoldDB" id="A0A6C0IAP1"/>
<keyword evidence="1" id="KW-0472">Membrane</keyword>
<feature type="transmembrane region" description="Helical" evidence="1">
    <location>
        <begin position="69"/>
        <end position="90"/>
    </location>
</feature>